<reference evidence="1 2" key="1">
    <citation type="submission" date="2024-09" db="EMBL/GenBank/DDBJ databases">
        <title>Chromosome-scale assembly of Riccia fluitans.</title>
        <authorList>
            <person name="Paukszto L."/>
            <person name="Sawicki J."/>
            <person name="Karawczyk K."/>
            <person name="Piernik-Szablinska J."/>
            <person name="Szczecinska M."/>
            <person name="Mazdziarz M."/>
        </authorList>
    </citation>
    <scope>NUCLEOTIDE SEQUENCE [LARGE SCALE GENOMIC DNA]</scope>
    <source>
        <strain evidence="1">Rf_01</strain>
        <tissue evidence="1">Aerial parts of the thallus</tissue>
    </source>
</reference>
<protein>
    <recommendedName>
        <fullName evidence="3">LAGLIDADG homing endonuclease</fullName>
    </recommendedName>
</protein>
<organism evidence="1 2">
    <name type="scientific">Riccia fluitans</name>
    <dbReference type="NCBI Taxonomy" id="41844"/>
    <lineage>
        <taxon>Eukaryota</taxon>
        <taxon>Viridiplantae</taxon>
        <taxon>Streptophyta</taxon>
        <taxon>Embryophyta</taxon>
        <taxon>Marchantiophyta</taxon>
        <taxon>Marchantiopsida</taxon>
        <taxon>Marchantiidae</taxon>
        <taxon>Marchantiales</taxon>
        <taxon>Ricciaceae</taxon>
        <taxon>Riccia</taxon>
    </lineage>
</organism>
<dbReference type="PANTHER" id="PTHR33116:SF86">
    <property type="entry name" value="REVERSE TRANSCRIPTASE DOMAIN-CONTAINING PROTEIN"/>
    <property type="match status" value="1"/>
</dbReference>
<dbReference type="EMBL" id="JBHFFA010000006">
    <property type="protein sequence ID" value="KAL2622829.1"/>
    <property type="molecule type" value="Genomic_DNA"/>
</dbReference>
<accession>A0ABD1Y7U6</accession>
<name>A0ABD1Y7U6_9MARC</name>
<dbReference type="Proteomes" id="UP001605036">
    <property type="component" value="Unassembled WGS sequence"/>
</dbReference>
<evidence type="ECO:0000313" key="2">
    <source>
        <dbReference type="Proteomes" id="UP001605036"/>
    </source>
</evidence>
<evidence type="ECO:0008006" key="3">
    <source>
        <dbReference type="Google" id="ProtNLM"/>
    </source>
</evidence>
<proteinExistence type="predicted"/>
<dbReference type="AlphaFoldDB" id="A0ABD1Y7U6"/>
<keyword evidence="2" id="KW-1185">Reference proteome</keyword>
<evidence type="ECO:0000313" key="1">
    <source>
        <dbReference type="EMBL" id="KAL2622829.1"/>
    </source>
</evidence>
<dbReference type="PANTHER" id="PTHR33116">
    <property type="entry name" value="REVERSE TRANSCRIPTASE ZINC-BINDING DOMAIN-CONTAINING PROTEIN-RELATED-RELATED"/>
    <property type="match status" value="1"/>
</dbReference>
<sequence>MSILRDGENREVRDEDLILQQLVSDEDNSLLMTIPDDAELDEIVKALPLEKAPGEDGLPVEVLRQYITYLGCKFRVEKTEEERTQDLCRKLQGKLSKWANRTPSWASRALLLQHVLKAIPVYHFLGLGLHTTNYKKLEAPCRVFLWGTNADNTAKKALVSWESVTKTKQNGGLHFRSFQRTSEVLKMRYFGRLIEGEQSDWANLMRHFIKQQLQKQANNRETKYWTAEEGLLLLPSLSMPQSETTNNIIKGWFRFRKYLSLDEHQLVLPGSLTLRQLQALMERYRLRRPYNDRVVHPLLKRLGIRVLANLTDGSGIG</sequence>
<comment type="caution">
    <text evidence="1">The sequence shown here is derived from an EMBL/GenBank/DDBJ whole genome shotgun (WGS) entry which is preliminary data.</text>
</comment>
<gene>
    <name evidence="1" type="ORF">R1flu_003034</name>
</gene>